<keyword evidence="1" id="KW-0472">Membrane</keyword>
<feature type="signal peptide" evidence="2">
    <location>
        <begin position="1"/>
        <end position="32"/>
    </location>
</feature>
<dbReference type="Pfam" id="PF08308">
    <property type="entry name" value="PEGA"/>
    <property type="match status" value="1"/>
</dbReference>
<evidence type="ECO:0000259" key="3">
    <source>
        <dbReference type="Pfam" id="PF08308"/>
    </source>
</evidence>
<keyword evidence="1" id="KW-1133">Transmembrane helix</keyword>
<dbReference type="RefSeq" id="WP_181197195.1">
    <property type="nucleotide sequence ID" value="NZ_PVNK01000015.1"/>
</dbReference>
<feature type="transmembrane region" description="Helical" evidence="1">
    <location>
        <begin position="308"/>
        <end position="329"/>
    </location>
</feature>
<evidence type="ECO:0000256" key="1">
    <source>
        <dbReference type="SAM" id="Phobius"/>
    </source>
</evidence>
<evidence type="ECO:0000313" key="5">
    <source>
        <dbReference type="Proteomes" id="UP000237968"/>
    </source>
</evidence>
<evidence type="ECO:0000313" key="4">
    <source>
        <dbReference type="EMBL" id="PRQ05380.1"/>
    </source>
</evidence>
<evidence type="ECO:0000256" key="2">
    <source>
        <dbReference type="SAM" id="SignalP"/>
    </source>
</evidence>
<organism evidence="4 5">
    <name type="scientific">Enhygromyxa salina</name>
    <dbReference type="NCBI Taxonomy" id="215803"/>
    <lineage>
        <taxon>Bacteria</taxon>
        <taxon>Pseudomonadati</taxon>
        <taxon>Myxococcota</taxon>
        <taxon>Polyangia</taxon>
        <taxon>Nannocystales</taxon>
        <taxon>Nannocystaceae</taxon>
        <taxon>Enhygromyxa</taxon>
    </lineage>
</organism>
<proteinExistence type="predicted"/>
<gene>
    <name evidence="4" type="ORF">ENSA5_03700</name>
</gene>
<feature type="chain" id="PRO_5015517469" evidence="2">
    <location>
        <begin position="33"/>
        <end position="358"/>
    </location>
</feature>
<sequence>MITSPDPFMHLRRCLVALVATPSLIVGSWASATPPADEVAPEAPAAGDRVVLMLPLEVEGELSEQDRRDLVTQMQAGFEHTRIVLTDSAPPTCSDDACLRAFGREMNADYVISTQISAGDRDYQVQMRALSVHGERPATRAKIDCPVCGIAEVSDQLAAKARVMRDWVLADSEAIELRIEGSPSSAIVSVDQQQVGTLPFSGHLGAGEHEVTVSAPNYISKTVPLRALSGSSVELVIDLEPEPIGGPRVDRAWRLPVAGTAIGLGVAALVTGATFLALDGRPIGSRCNDPANLDADGDCEFIYTSLPAGVGLTVGGAVLAGVGVGLLVVELKQRRTGDTAARVQFGVGLDRASLRVDF</sequence>
<comment type="caution">
    <text evidence="4">The sequence shown here is derived from an EMBL/GenBank/DDBJ whole genome shotgun (WGS) entry which is preliminary data.</text>
</comment>
<feature type="domain" description="PEGA" evidence="3">
    <location>
        <begin position="176"/>
        <end position="238"/>
    </location>
</feature>
<reference evidence="4 5" key="1">
    <citation type="submission" date="2018-03" db="EMBL/GenBank/DDBJ databases">
        <title>Draft Genome Sequences of the Obligatory Marine Myxobacteria Enhygromyxa salina SWB005.</title>
        <authorList>
            <person name="Poehlein A."/>
            <person name="Moghaddam J.A."/>
            <person name="Harms H."/>
            <person name="Alanjari M."/>
            <person name="Koenig G.M."/>
            <person name="Daniel R."/>
            <person name="Schaeberle T.F."/>
        </authorList>
    </citation>
    <scope>NUCLEOTIDE SEQUENCE [LARGE SCALE GENOMIC DNA]</scope>
    <source>
        <strain evidence="4 5">SWB005</strain>
    </source>
</reference>
<name>A0A2S9YJY3_9BACT</name>
<accession>A0A2S9YJY3</accession>
<dbReference type="InterPro" id="IPR013229">
    <property type="entry name" value="PEGA"/>
</dbReference>
<keyword evidence="2" id="KW-0732">Signal</keyword>
<dbReference type="EMBL" id="PVNK01000015">
    <property type="protein sequence ID" value="PRQ05380.1"/>
    <property type="molecule type" value="Genomic_DNA"/>
</dbReference>
<dbReference type="AlphaFoldDB" id="A0A2S9YJY3"/>
<protein>
    <submittedName>
        <fullName evidence="4">PEGA domain protein</fullName>
    </submittedName>
</protein>
<keyword evidence="5" id="KW-1185">Reference proteome</keyword>
<dbReference type="Proteomes" id="UP000237968">
    <property type="component" value="Unassembled WGS sequence"/>
</dbReference>
<keyword evidence="1" id="KW-0812">Transmembrane</keyword>